<dbReference type="Pfam" id="PF00022">
    <property type="entry name" value="Actin"/>
    <property type="match status" value="1"/>
</dbReference>
<evidence type="ECO:0000313" key="8">
    <source>
        <dbReference type="Proteomes" id="UP001168821"/>
    </source>
</evidence>
<name>A0AA38HLM4_9CUCU</name>
<dbReference type="AlphaFoldDB" id="A0AA38HLM4"/>
<dbReference type="GO" id="GO:0005856">
    <property type="term" value="C:cytoskeleton"/>
    <property type="evidence" value="ECO:0007669"/>
    <property type="project" value="UniProtKB-SubCell"/>
</dbReference>
<comment type="caution">
    <text evidence="7">The sequence shown here is derived from an EMBL/GenBank/DDBJ whole genome shotgun (WGS) entry which is preliminary data.</text>
</comment>
<organism evidence="7 8">
    <name type="scientific">Zophobas morio</name>
    <dbReference type="NCBI Taxonomy" id="2755281"/>
    <lineage>
        <taxon>Eukaryota</taxon>
        <taxon>Metazoa</taxon>
        <taxon>Ecdysozoa</taxon>
        <taxon>Arthropoda</taxon>
        <taxon>Hexapoda</taxon>
        <taxon>Insecta</taxon>
        <taxon>Pterygota</taxon>
        <taxon>Neoptera</taxon>
        <taxon>Endopterygota</taxon>
        <taxon>Coleoptera</taxon>
        <taxon>Polyphaga</taxon>
        <taxon>Cucujiformia</taxon>
        <taxon>Tenebrionidae</taxon>
        <taxon>Zophobas</taxon>
    </lineage>
</organism>
<dbReference type="PROSITE" id="PS01132">
    <property type="entry name" value="ACTINS_ACT_LIKE"/>
    <property type="match status" value="1"/>
</dbReference>
<dbReference type="EMBL" id="JALNTZ010000287">
    <property type="protein sequence ID" value="KAJ3636287.1"/>
    <property type="molecule type" value="Genomic_DNA"/>
</dbReference>
<dbReference type="PANTHER" id="PTHR11937">
    <property type="entry name" value="ACTIN"/>
    <property type="match status" value="1"/>
</dbReference>
<keyword evidence="3" id="KW-0547">Nucleotide-binding</keyword>
<dbReference type="InterPro" id="IPR043129">
    <property type="entry name" value="ATPase_NBD"/>
</dbReference>
<evidence type="ECO:0000256" key="5">
    <source>
        <dbReference type="ARBA" id="ARBA00023212"/>
    </source>
</evidence>
<dbReference type="GO" id="GO:0005524">
    <property type="term" value="F:ATP binding"/>
    <property type="evidence" value="ECO:0007669"/>
    <property type="project" value="UniProtKB-KW"/>
</dbReference>
<accession>A0AA38HLM4</accession>
<sequence length="374" mass="42017">MNYNDVIQPIVIDNGSGVIKAGFAGEDNPKTIFPNLVGRPKHIRVMAGSIERVKDEYLGKAISEHRGLLKLNYPVEHGIVEEWADMELVWAFLYKEELMVKSEEHPVLLTEAPLNPHRNREQTAQLFFETFNVPALYISIQAVLSLYASGHTTGVVLDSGDGVTHSVPVYEGFAMPHSMKRMDLAGREVTCYLQRLLRGQGHFFETSAEFEIVREIKEKMCFLSSESTNGKKDLEKEVYFLPDGRAISIGKARYQAPEILFRPQLIGQEYAGVHRTLVDSVLTTDMDFRQTLFQNIILSGGSTLFGGFGSRLLSEVRALLSPTVKIRILAPQDRQNSTWVGGSILASLSTFKRMWISAAEWREDGMTALLKKTF</sequence>
<evidence type="ECO:0000256" key="1">
    <source>
        <dbReference type="ARBA" id="ARBA00004245"/>
    </source>
</evidence>
<dbReference type="CDD" id="cd10216">
    <property type="entry name" value="ASKHA_NBD_Arp1"/>
    <property type="match status" value="1"/>
</dbReference>
<gene>
    <name evidence="7" type="ORF">Zmor_009029</name>
</gene>
<dbReference type="FunFam" id="3.30.420.40:FF:000018">
    <property type="entry name" value="Actin-like protein (Centractin)"/>
    <property type="match status" value="1"/>
</dbReference>
<dbReference type="InterPro" id="IPR004000">
    <property type="entry name" value="Actin"/>
</dbReference>
<comment type="subcellular location">
    <subcellularLocation>
        <location evidence="1">Cytoplasm</location>
        <location evidence="1">Cytoskeleton</location>
    </subcellularLocation>
</comment>
<dbReference type="FunFam" id="3.90.640.10:FF:000007">
    <property type="entry name" value="Actin like 7B"/>
    <property type="match status" value="1"/>
</dbReference>
<protein>
    <submittedName>
        <fullName evidence="7">Uncharacterized protein</fullName>
    </submittedName>
</protein>
<dbReference type="SMART" id="SM00268">
    <property type="entry name" value="ACTIN"/>
    <property type="match status" value="1"/>
</dbReference>
<comment type="similarity">
    <text evidence="6">Belongs to the actin family.</text>
</comment>
<keyword evidence="4" id="KW-0067">ATP-binding</keyword>
<keyword evidence="2" id="KW-0963">Cytoplasm</keyword>
<dbReference type="InterPro" id="IPR020902">
    <property type="entry name" value="Actin/actin-like_CS"/>
</dbReference>
<dbReference type="Gene3D" id="3.90.640.10">
    <property type="entry name" value="Actin, Chain A, domain 4"/>
    <property type="match status" value="1"/>
</dbReference>
<keyword evidence="5" id="KW-0206">Cytoskeleton</keyword>
<proteinExistence type="inferred from homology"/>
<dbReference type="PRINTS" id="PR00190">
    <property type="entry name" value="ACTIN"/>
</dbReference>
<dbReference type="Gene3D" id="3.30.420.40">
    <property type="match status" value="2"/>
</dbReference>
<evidence type="ECO:0000313" key="7">
    <source>
        <dbReference type="EMBL" id="KAJ3636287.1"/>
    </source>
</evidence>
<evidence type="ECO:0000256" key="6">
    <source>
        <dbReference type="RuleBase" id="RU000487"/>
    </source>
</evidence>
<keyword evidence="8" id="KW-1185">Reference proteome</keyword>
<reference evidence="7" key="1">
    <citation type="journal article" date="2023" name="G3 (Bethesda)">
        <title>Whole genome assemblies of Zophobas morio and Tenebrio molitor.</title>
        <authorList>
            <person name="Kaur S."/>
            <person name="Stinson S.A."/>
            <person name="diCenzo G.C."/>
        </authorList>
    </citation>
    <scope>NUCLEOTIDE SEQUENCE</scope>
    <source>
        <strain evidence="7">QUZm001</strain>
    </source>
</reference>
<dbReference type="Proteomes" id="UP001168821">
    <property type="component" value="Unassembled WGS sequence"/>
</dbReference>
<dbReference type="SUPFAM" id="SSF53067">
    <property type="entry name" value="Actin-like ATPase domain"/>
    <property type="match status" value="2"/>
</dbReference>
<evidence type="ECO:0000256" key="4">
    <source>
        <dbReference type="ARBA" id="ARBA00022840"/>
    </source>
</evidence>
<evidence type="ECO:0000256" key="3">
    <source>
        <dbReference type="ARBA" id="ARBA00022741"/>
    </source>
</evidence>
<evidence type="ECO:0000256" key="2">
    <source>
        <dbReference type="ARBA" id="ARBA00022490"/>
    </source>
</evidence>